<gene>
    <name evidence="1" type="ORF">DWW10_18575</name>
</gene>
<sequence length="177" mass="21004">MSLCTVSFSQETGWQIIDTVRVSGRVYKVSVNDGLYIYENTRDSLRHLPDNVDWRYLGDNYPVYPSNYDEMVEMIVKELRYRITKQVCNEIGRFILNFFLYADMEGNIKEIVPGIPAKLHPYFSVVDFDRVMMRLLNCRIYVDRKNPAFAKGRWVRCIFTIVDSQWLETLQQYEPET</sequence>
<comment type="caution">
    <text evidence="1">The sequence shown here is derived from an EMBL/GenBank/DDBJ whole genome shotgun (WGS) entry which is preliminary data.</text>
</comment>
<name>A0A412XYQ5_9BACE</name>
<dbReference type="EMBL" id="QRZF01000015">
    <property type="protein sequence ID" value="RGV50315.1"/>
    <property type="molecule type" value="Genomic_DNA"/>
</dbReference>
<organism evidence="1 2">
    <name type="scientific">Bacteroides intestinalis</name>
    <dbReference type="NCBI Taxonomy" id="329854"/>
    <lineage>
        <taxon>Bacteria</taxon>
        <taxon>Pseudomonadati</taxon>
        <taxon>Bacteroidota</taxon>
        <taxon>Bacteroidia</taxon>
        <taxon>Bacteroidales</taxon>
        <taxon>Bacteroidaceae</taxon>
        <taxon>Bacteroides</taxon>
    </lineage>
</organism>
<evidence type="ECO:0000313" key="1">
    <source>
        <dbReference type="EMBL" id="RGV50315.1"/>
    </source>
</evidence>
<accession>A0A412XYQ5</accession>
<proteinExistence type="predicted"/>
<evidence type="ECO:0000313" key="2">
    <source>
        <dbReference type="Proteomes" id="UP000283850"/>
    </source>
</evidence>
<dbReference type="AlphaFoldDB" id="A0A412XYQ5"/>
<dbReference type="Proteomes" id="UP000283850">
    <property type="component" value="Unassembled WGS sequence"/>
</dbReference>
<reference evidence="1 2" key="1">
    <citation type="submission" date="2018-08" db="EMBL/GenBank/DDBJ databases">
        <title>A genome reference for cultivated species of the human gut microbiota.</title>
        <authorList>
            <person name="Zou Y."/>
            <person name="Xue W."/>
            <person name="Luo G."/>
        </authorList>
    </citation>
    <scope>NUCLEOTIDE SEQUENCE [LARGE SCALE GENOMIC DNA]</scope>
    <source>
        <strain evidence="1 2">AF14-32</strain>
    </source>
</reference>
<protein>
    <submittedName>
        <fullName evidence="1">Uncharacterized protein</fullName>
    </submittedName>
</protein>